<dbReference type="Proteomes" id="UP001148786">
    <property type="component" value="Unassembled WGS sequence"/>
</dbReference>
<dbReference type="EMBL" id="JANKHO010001090">
    <property type="protein sequence ID" value="KAJ3503814.1"/>
    <property type="molecule type" value="Genomic_DNA"/>
</dbReference>
<dbReference type="AlphaFoldDB" id="A0A9W8JV83"/>
<proteinExistence type="predicted"/>
<keyword evidence="3" id="KW-1185">Reference proteome</keyword>
<evidence type="ECO:0000313" key="3">
    <source>
        <dbReference type="Proteomes" id="UP001148786"/>
    </source>
</evidence>
<evidence type="ECO:0000256" key="1">
    <source>
        <dbReference type="SAM" id="MobiDB-lite"/>
    </source>
</evidence>
<accession>A0A9W8JV83</accession>
<evidence type="ECO:0000313" key="2">
    <source>
        <dbReference type="EMBL" id="KAJ3503814.1"/>
    </source>
</evidence>
<reference evidence="2" key="1">
    <citation type="submission" date="2022-07" db="EMBL/GenBank/DDBJ databases">
        <title>Genome Sequence of Agrocybe chaxingu.</title>
        <authorList>
            <person name="Buettner E."/>
        </authorList>
    </citation>
    <scope>NUCLEOTIDE SEQUENCE</scope>
    <source>
        <strain evidence="2">MP-N11</strain>
    </source>
</reference>
<protein>
    <submittedName>
        <fullName evidence="2">Uncharacterized protein</fullName>
    </submittedName>
</protein>
<comment type="caution">
    <text evidence="2">The sequence shown here is derived from an EMBL/GenBank/DDBJ whole genome shotgun (WGS) entry which is preliminary data.</text>
</comment>
<organism evidence="2 3">
    <name type="scientific">Agrocybe chaxingu</name>
    <dbReference type="NCBI Taxonomy" id="84603"/>
    <lineage>
        <taxon>Eukaryota</taxon>
        <taxon>Fungi</taxon>
        <taxon>Dikarya</taxon>
        <taxon>Basidiomycota</taxon>
        <taxon>Agaricomycotina</taxon>
        <taxon>Agaricomycetes</taxon>
        <taxon>Agaricomycetidae</taxon>
        <taxon>Agaricales</taxon>
        <taxon>Agaricineae</taxon>
        <taxon>Strophariaceae</taxon>
        <taxon>Agrocybe</taxon>
    </lineage>
</organism>
<feature type="region of interest" description="Disordered" evidence="1">
    <location>
        <begin position="75"/>
        <end position="99"/>
    </location>
</feature>
<name>A0A9W8JV83_9AGAR</name>
<gene>
    <name evidence="2" type="ORF">NLJ89_g8262</name>
</gene>
<dbReference type="OrthoDB" id="10357525at2759"/>
<sequence length="235" mass="26685">MSNSPQAALLAHAANLDQHLDENRRQELLNMPWLDVLMRSYPGQPREIVAACHVIQYAGLEEAAQQITRLFQSHGSLPVPEGEEPPPGPNRPTIGRQPRANEETLLLNINNRYALRLWEGDLLQASSYSFGFYDRRQNRPVNTPPGYRVYLNDRGYPEEGRRGTLLRSLERCFRVPNGPQGTETYLIQEGRSISVWRNNVRASTHEIPHRARVQIGNVWPVGPIHPAVGVPMWGF</sequence>